<feature type="transmembrane region" description="Helical" evidence="5">
    <location>
        <begin position="199"/>
        <end position="221"/>
    </location>
</feature>
<evidence type="ECO:0000256" key="4">
    <source>
        <dbReference type="SAM" id="MobiDB-lite"/>
    </source>
</evidence>
<dbReference type="PROSITE" id="PS50850">
    <property type="entry name" value="MFS"/>
    <property type="match status" value="1"/>
</dbReference>
<evidence type="ECO:0000256" key="1">
    <source>
        <dbReference type="ARBA" id="ARBA00022692"/>
    </source>
</evidence>
<evidence type="ECO:0000259" key="6">
    <source>
        <dbReference type="PROSITE" id="PS50850"/>
    </source>
</evidence>
<feature type="transmembrane region" description="Helical" evidence="5">
    <location>
        <begin position="73"/>
        <end position="90"/>
    </location>
</feature>
<dbReference type="InterPro" id="IPR020846">
    <property type="entry name" value="MFS_dom"/>
</dbReference>
<feature type="transmembrane region" description="Helical" evidence="5">
    <location>
        <begin position="7"/>
        <end position="29"/>
    </location>
</feature>
<keyword evidence="1 5" id="KW-0812">Transmembrane</keyword>
<feature type="transmembrane region" description="Helical" evidence="5">
    <location>
        <begin position="355"/>
        <end position="373"/>
    </location>
</feature>
<dbReference type="EMBL" id="JBHSUC010000002">
    <property type="protein sequence ID" value="MFC6360965.1"/>
    <property type="molecule type" value="Genomic_DNA"/>
</dbReference>
<evidence type="ECO:0000256" key="3">
    <source>
        <dbReference type="ARBA" id="ARBA00023136"/>
    </source>
</evidence>
<evidence type="ECO:0000313" key="8">
    <source>
        <dbReference type="Proteomes" id="UP001596215"/>
    </source>
</evidence>
<feature type="region of interest" description="Disordered" evidence="4">
    <location>
        <begin position="419"/>
        <end position="445"/>
    </location>
</feature>
<feature type="domain" description="Major facilitator superfamily (MFS) profile" evidence="6">
    <location>
        <begin position="199"/>
        <end position="445"/>
    </location>
</feature>
<feature type="transmembrane region" description="Helical" evidence="5">
    <location>
        <begin position="265"/>
        <end position="282"/>
    </location>
</feature>
<reference evidence="8" key="1">
    <citation type="journal article" date="2019" name="Int. J. Syst. Evol. Microbiol.">
        <title>The Global Catalogue of Microorganisms (GCM) 10K type strain sequencing project: providing services to taxonomists for standard genome sequencing and annotation.</title>
        <authorList>
            <consortium name="The Broad Institute Genomics Platform"/>
            <consortium name="The Broad Institute Genome Sequencing Center for Infectious Disease"/>
            <person name="Wu L."/>
            <person name="Ma J."/>
        </authorList>
    </citation>
    <scope>NUCLEOTIDE SEQUENCE [LARGE SCALE GENOMIC DNA]</scope>
    <source>
        <strain evidence="8">CGMCC 4.1530</strain>
    </source>
</reference>
<keyword evidence="8" id="KW-1185">Reference proteome</keyword>
<sequence>MQRILNTFLPLYTTTLLMLLGSGLLTTYVSLRLAHQNVSGTVIGLITAAHYIGLVVGGKVGHNLIARVGHIRAYVACAGIITASVIGHCLNDYIPVWIVLRFIIGLCMMSQYMVLESWLNDQAESEQRGVIFGLYMVATYLGLSAGQIILTLQSGFGILPLLIVALCFALCLVPISLTTRTKVHPMSPAPLELGYFLKAIPKILVITLLTGMATGAFYGMAPVYASQMGFSTSQIGVFMAATIFAGLVVQFPLSWLSDRYDRQRLLFFTAILFLLASLPLAVLKHVSFSMVLGIAFIASMMQFALYPLAVALANDRIIAERRVSLTACLLMSYGIGASIGPLLTGAVMQPLGGNMLYLFFAVCCAVIIVLTRVREPHLAADQENQVPHVPLTDGLVSSPLAAALNPVIDEQDIQNTMVNLPEEEAADGEHPAEPDNGENPPRDPH</sequence>
<keyword evidence="2 5" id="KW-1133">Transmembrane helix</keyword>
<organism evidence="7 8">
    <name type="scientific">Tatumella punctata</name>
    <dbReference type="NCBI Taxonomy" id="399969"/>
    <lineage>
        <taxon>Bacteria</taxon>
        <taxon>Pseudomonadati</taxon>
        <taxon>Pseudomonadota</taxon>
        <taxon>Gammaproteobacteria</taxon>
        <taxon>Enterobacterales</taxon>
        <taxon>Erwiniaceae</taxon>
        <taxon>Tatumella</taxon>
    </lineage>
</organism>
<proteinExistence type="predicted"/>
<keyword evidence="3 5" id="KW-0472">Membrane</keyword>
<feature type="transmembrane region" description="Helical" evidence="5">
    <location>
        <begin position="156"/>
        <end position="178"/>
    </location>
</feature>
<feature type="transmembrane region" description="Helical" evidence="5">
    <location>
        <begin position="41"/>
        <end position="61"/>
    </location>
</feature>
<accession>A0ABW1VK42</accession>
<dbReference type="CDD" id="cd17477">
    <property type="entry name" value="MFS_YcaD_like"/>
    <property type="match status" value="1"/>
</dbReference>
<dbReference type="PANTHER" id="PTHR23521:SF3">
    <property type="entry name" value="MFS TRANSPORTER"/>
    <property type="match status" value="1"/>
</dbReference>
<dbReference type="Proteomes" id="UP001596215">
    <property type="component" value="Unassembled WGS sequence"/>
</dbReference>
<dbReference type="Pfam" id="PF07690">
    <property type="entry name" value="MFS_1"/>
    <property type="match status" value="1"/>
</dbReference>
<evidence type="ECO:0000313" key="7">
    <source>
        <dbReference type="EMBL" id="MFC6360965.1"/>
    </source>
</evidence>
<dbReference type="InterPro" id="IPR036259">
    <property type="entry name" value="MFS_trans_sf"/>
</dbReference>
<dbReference type="SUPFAM" id="SSF103473">
    <property type="entry name" value="MFS general substrate transporter"/>
    <property type="match status" value="1"/>
</dbReference>
<feature type="transmembrane region" description="Helical" evidence="5">
    <location>
        <begin position="96"/>
        <end position="118"/>
    </location>
</feature>
<evidence type="ECO:0000256" key="2">
    <source>
        <dbReference type="ARBA" id="ARBA00022989"/>
    </source>
</evidence>
<dbReference type="InterPro" id="IPR047200">
    <property type="entry name" value="MFS_YcaD-like"/>
</dbReference>
<feature type="transmembrane region" description="Helical" evidence="5">
    <location>
        <begin position="288"/>
        <end position="311"/>
    </location>
</feature>
<feature type="transmembrane region" description="Helical" evidence="5">
    <location>
        <begin position="323"/>
        <end position="343"/>
    </location>
</feature>
<dbReference type="RefSeq" id="WP_212707064.1">
    <property type="nucleotide sequence ID" value="NZ_BAAAFW010000050.1"/>
</dbReference>
<feature type="transmembrane region" description="Helical" evidence="5">
    <location>
        <begin position="130"/>
        <end position="150"/>
    </location>
</feature>
<name>A0ABW1VK42_9GAMM</name>
<comment type="caution">
    <text evidence="7">The sequence shown here is derived from an EMBL/GenBank/DDBJ whole genome shotgun (WGS) entry which is preliminary data.</text>
</comment>
<dbReference type="InterPro" id="IPR011701">
    <property type="entry name" value="MFS"/>
</dbReference>
<dbReference type="PANTHER" id="PTHR23521">
    <property type="entry name" value="TRANSPORTER MFS SUPERFAMILY"/>
    <property type="match status" value="1"/>
</dbReference>
<dbReference type="Gene3D" id="1.20.1250.20">
    <property type="entry name" value="MFS general substrate transporter like domains"/>
    <property type="match status" value="2"/>
</dbReference>
<gene>
    <name evidence="7" type="ORF">ACFP73_02450</name>
</gene>
<feature type="transmembrane region" description="Helical" evidence="5">
    <location>
        <begin position="233"/>
        <end position="253"/>
    </location>
</feature>
<evidence type="ECO:0000256" key="5">
    <source>
        <dbReference type="SAM" id="Phobius"/>
    </source>
</evidence>
<protein>
    <submittedName>
        <fullName evidence="7">MFS transporter</fullName>
    </submittedName>
</protein>